<name>A0A9E3LTJ4_9NOST</name>
<dbReference type="GO" id="GO:0016874">
    <property type="term" value="F:ligase activity"/>
    <property type="evidence" value="ECO:0007669"/>
    <property type="project" value="UniProtKB-KW"/>
</dbReference>
<keyword evidence="4 5" id="KW-0472">Membrane</keyword>
<dbReference type="InterPro" id="IPR007016">
    <property type="entry name" value="O-antigen_ligase-rel_domated"/>
</dbReference>
<feature type="transmembrane region" description="Helical" evidence="5">
    <location>
        <begin position="233"/>
        <end position="256"/>
    </location>
</feature>
<evidence type="ECO:0000256" key="4">
    <source>
        <dbReference type="ARBA" id="ARBA00023136"/>
    </source>
</evidence>
<gene>
    <name evidence="7" type="ORF">KME28_15765</name>
</gene>
<sequence>MKKINIEKYLRFGEKVLIISGLSFFSGIFGTQSMGIVLSEGLITFIRFSLWGIFTFLVFLFWQDAIAIINRNKVLFILTALAYFSFLWSDFPDYTFLNSRDILMMTNFGLYFAIRFSLKEQIKLVTYTLLIGMFLSLVFVYVFPGIGRHWVDHPGAWKGVYGHKNYLGSMMVLSSLAFLSLAKDTLLIYRISGLALSLIFMIFSTSRTSLVISFILILIIMFYKQFRWRGKVSVIYIDIGILILGCVSLLIFTYWVELITGLGRDPTITGRTIIWNVALTRLMERPFLGYGRGAFWAPKSNYAIEASQAIGTGWVPPHGHNGFIDTALDVGLIGLALFLFCYFMTFAKALKLGYASKKAEDIWPLIYLIFLAINNVTESCLLYLPNLYWVLFMTISFTISKTKPITNHREHKDKKQEERRYISCT</sequence>
<dbReference type="Pfam" id="PF04932">
    <property type="entry name" value="Wzy_C"/>
    <property type="match status" value="1"/>
</dbReference>
<reference evidence="7" key="2">
    <citation type="journal article" date="2022" name="Microbiol. Resour. Announc.">
        <title>Metagenome Sequencing to Explore Phylogenomics of Terrestrial Cyanobacteria.</title>
        <authorList>
            <person name="Ward R.D."/>
            <person name="Stajich J.E."/>
            <person name="Johansen J.R."/>
            <person name="Huntemann M."/>
            <person name="Clum A."/>
            <person name="Foster B."/>
            <person name="Foster B."/>
            <person name="Roux S."/>
            <person name="Palaniappan K."/>
            <person name="Varghese N."/>
            <person name="Mukherjee S."/>
            <person name="Reddy T.B.K."/>
            <person name="Daum C."/>
            <person name="Copeland A."/>
            <person name="Chen I.A."/>
            <person name="Ivanova N.N."/>
            <person name="Kyrpides N.C."/>
            <person name="Shapiro N."/>
            <person name="Eloe-Fadrosh E.A."/>
            <person name="Pietrasiak N."/>
        </authorList>
    </citation>
    <scope>NUCLEOTIDE SEQUENCE</scope>
    <source>
        <strain evidence="7">HA4357-MV3</strain>
    </source>
</reference>
<comment type="subcellular location">
    <subcellularLocation>
        <location evidence="1">Membrane</location>
        <topology evidence="1">Multi-pass membrane protein</topology>
    </subcellularLocation>
</comment>
<feature type="transmembrane region" description="Helical" evidence="5">
    <location>
        <begin position="102"/>
        <end position="118"/>
    </location>
</feature>
<proteinExistence type="predicted"/>
<evidence type="ECO:0000313" key="7">
    <source>
        <dbReference type="EMBL" id="MBW4433136.1"/>
    </source>
</evidence>
<keyword evidence="2 5" id="KW-0812">Transmembrane</keyword>
<evidence type="ECO:0000256" key="3">
    <source>
        <dbReference type="ARBA" id="ARBA00022989"/>
    </source>
</evidence>
<dbReference type="PANTHER" id="PTHR37422">
    <property type="entry name" value="TEICHURONIC ACID BIOSYNTHESIS PROTEIN TUAE"/>
    <property type="match status" value="1"/>
</dbReference>
<dbReference type="GO" id="GO:0016020">
    <property type="term" value="C:membrane"/>
    <property type="evidence" value="ECO:0007669"/>
    <property type="project" value="UniProtKB-SubCell"/>
</dbReference>
<dbReference type="PANTHER" id="PTHR37422:SF21">
    <property type="entry name" value="EXOQ-LIKE PROTEIN"/>
    <property type="match status" value="1"/>
</dbReference>
<keyword evidence="7" id="KW-0436">Ligase</keyword>
<feature type="domain" description="O-antigen ligase-related" evidence="6">
    <location>
        <begin position="194"/>
        <end position="339"/>
    </location>
</feature>
<reference evidence="7" key="1">
    <citation type="submission" date="2021-05" db="EMBL/GenBank/DDBJ databases">
        <authorList>
            <person name="Pietrasiak N."/>
            <person name="Ward R."/>
            <person name="Stajich J.E."/>
            <person name="Kurbessoian T."/>
        </authorList>
    </citation>
    <scope>NUCLEOTIDE SEQUENCE</scope>
    <source>
        <strain evidence="7">HA4357-MV3</strain>
    </source>
</reference>
<comment type="caution">
    <text evidence="7">The sequence shown here is derived from an EMBL/GenBank/DDBJ whole genome shotgun (WGS) entry which is preliminary data.</text>
</comment>
<feature type="transmembrane region" description="Helical" evidence="5">
    <location>
        <begin position="166"/>
        <end position="182"/>
    </location>
</feature>
<feature type="transmembrane region" description="Helical" evidence="5">
    <location>
        <begin position="330"/>
        <end position="350"/>
    </location>
</feature>
<dbReference type="AlphaFoldDB" id="A0A9E3LTJ4"/>
<evidence type="ECO:0000259" key="6">
    <source>
        <dbReference type="Pfam" id="PF04932"/>
    </source>
</evidence>
<accession>A0A9E3LTJ4</accession>
<evidence type="ECO:0000256" key="5">
    <source>
        <dbReference type="SAM" id="Phobius"/>
    </source>
</evidence>
<organism evidence="7 8">
    <name type="scientific">Pelatocladus maniniholoensis HA4357-MV3</name>
    <dbReference type="NCBI Taxonomy" id="1117104"/>
    <lineage>
        <taxon>Bacteria</taxon>
        <taxon>Bacillati</taxon>
        <taxon>Cyanobacteriota</taxon>
        <taxon>Cyanophyceae</taxon>
        <taxon>Nostocales</taxon>
        <taxon>Nostocaceae</taxon>
        <taxon>Pelatocladus</taxon>
    </lineage>
</organism>
<dbReference type="EMBL" id="JAHHHW010000098">
    <property type="protein sequence ID" value="MBW4433136.1"/>
    <property type="molecule type" value="Genomic_DNA"/>
</dbReference>
<evidence type="ECO:0000313" key="8">
    <source>
        <dbReference type="Proteomes" id="UP000813215"/>
    </source>
</evidence>
<evidence type="ECO:0000256" key="1">
    <source>
        <dbReference type="ARBA" id="ARBA00004141"/>
    </source>
</evidence>
<feature type="transmembrane region" description="Helical" evidence="5">
    <location>
        <begin position="125"/>
        <end position="146"/>
    </location>
</feature>
<protein>
    <submittedName>
        <fullName evidence="7">O-antigen ligase family protein</fullName>
    </submittedName>
</protein>
<keyword evidence="3 5" id="KW-1133">Transmembrane helix</keyword>
<feature type="transmembrane region" description="Helical" evidence="5">
    <location>
        <begin position="42"/>
        <end position="62"/>
    </location>
</feature>
<feature type="transmembrane region" description="Helical" evidence="5">
    <location>
        <begin position="12"/>
        <end position="30"/>
    </location>
</feature>
<evidence type="ECO:0000256" key="2">
    <source>
        <dbReference type="ARBA" id="ARBA00022692"/>
    </source>
</evidence>
<dbReference type="InterPro" id="IPR051533">
    <property type="entry name" value="WaaL-like"/>
</dbReference>
<feature type="transmembrane region" description="Helical" evidence="5">
    <location>
        <begin position="362"/>
        <end position="384"/>
    </location>
</feature>
<dbReference type="Proteomes" id="UP000813215">
    <property type="component" value="Unassembled WGS sequence"/>
</dbReference>
<feature type="transmembrane region" description="Helical" evidence="5">
    <location>
        <begin position="74"/>
        <end position="90"/>
    </location>
</feature>